<dbReference type="InterPro" id="IPR003960">
    <property type="entry name" value="ATPase_AAA_CS"/>
</dbReference>
<keyword evidence="8 14" id="KW-0862">Zinc</keyword>
<comment type="caution">
    <text evidence="17">The sequence shown here is derived from an EMBL/GenBank/DDBJ whole genome shotgun (WGS) entry which is preliminary data.</text>
</comment>
<comment type="similarity">
    <text evidence="15">Belongs to the AAA ATPase family.</text>
</comment>
<dbReference type="GO" id="GO:0004176">
    <property type="term" value="F:ATP-dependent peptidase activity"/>
    <property type="evidence" value="ECO:0007669"/>
    <property type="project" value="InterPro"/>
</dbReference>
<keyword evidence="3 14" id="KW-0645">Protease</keyword>
<dbReference type="FunFam" id="1.20.58.760:FF:000001">
    <property type="entry name" value="ATP-dependent zinc metalloprotease FtsH"/>
    <property type="match status" value="1"/>
</dbReference>
<dbReference type="HAMAP" id="MF_01458">
    <property type="entry name" value="FtsH"/>
    <property type="match status" value="1"/>
</dbReference>
<dbReference type="GO" id="GO:0005524">
    <property type="term" value="F:ATP binding"/>
    <property type="evidence" value="ECO:0007669"/>
    <property type="project" value="UniProtKB-UniRule"/>
</dbReference>
<feature type="domain" description="AAA+ ATPase" evidence="16">
    <location>
        <begin position="131"/>
        <end position="270"/>
    </location>
</feature>
<dbReference type="AlphaFoldDB" id="A0A257LUI9"/>
<keyword evidence="7 14" id="KW-0378">Hydrolase</keyword>
<dbReference type="Gene3D" id="1.10.8.60">
    <property type="match status" value="1"/>
</dbReference>
<dbReference type="InterPro" id="IPR005936">
    <property type="entry name" value="FtsH"/>
</dbReference>
<feature type="binding site" evidence="14">
    <location>
        <position position="361"/>
    </location>
    <ligand>
        <name>Zn(2+)</name>
        <dbReference type="ChEBI" id="CHEBI:29105"/>
        <note>catalytic</note>
    </ligand>
</feature>
<dbReference type="PROSITE" id="PS00674">
    <property type="entry name" value="AAA"/>
    <property type="match status" value="1"/>
</dbReference>
<dbReference type="GO" id="GO:0005886">
    <property type="term" value="C:plasma membrane"/>
    <property type="evidence" value="ECO:0007669"/>
    <property type="project" value="UniProtKB-SubCell"/>
</dbReference>
<dbReference type="GO" id="GO:0051301">
    <property type="term" value="P:cell division"/>
    <property type="evidence" value="ECO:0007669"/>
    <property type="project" value="UniProtKB-KW"/>
</dbReference>
<evidence type="ECO:0000313" key="18">
    <source>
        <dbReference type="Proteomes" id="UP000216312"/>
    </source>
</evidence>
<evidence type="ECO:0000256" key="1">
    <source>
        <dbReference type="ARBA" id="ARBA00004370"/>
    </source>
</evidence>
<protein>
    <recommendedName>
        <fullName evidence="14">ATP-dependent zinc metalloprotease FtsH</fullName>
        <ecNumber evidence="14">3.4.24.-</ecNumber>
    </recommendedName>
</protein>
<keyword evidence="9 14" id="KW-0067">ATP-binding</keyword>
<dbReference type="Proteomes" id="UP000216312">
    <property type="component" value="Unassembled WGS sequence"/>
</dbReference>
<keyword evidence="11 14" id="KW-0482">Metalloprotease</keyword>
<comment type="caution">
    <text evidence="14">Lacks conserved residue(s) required for the propagation of feature annotation.</text>
</comment>
<dbReference type="InterPro" id="IPR003959">
    <property type="entry name" value="ATPase_AAA_core"/>
</dbReference>
<evidence type="ECO:0000256" key="12">
    <source>
        <dbReference type="ARBA" id="ARBA00023136"/>
    </source>
</evidence>
<feature type="binding site" evidence="14">
    <location>
        <position position="437"/>
    </location>
    <ligand>
        <name>Zn(2+)</name>
        <dbReference type="ChEBI" id="CHEBI:29105"/>
        <note>catalytic</note>
    </ligand>
</feature>
<evidence type="ECO:0000256" key="13">
    <source>
        <dbReference type="ARBA" id="ARBA00061570"/>
    </source>
</evidence>
<evidence type="ECO:0000256" key="2">
    <source>
        <dbReference type="ARBA" id="ARBA00010044"/>
    </source>
</evidence>
<dbReference type="FunFam" id="3.40.50.300:FF:000001">
    <property type="entry name" value="ATP-dependent zinc metalloprotease FtsH"/>
    <property type="match status" value="1"/>
</dbReference>
<keyword evidence="5 14" id="KW-0479">Metal-binding</keyword>
<dbReference type="InterPro" id="IPR003593">
    <property type="entry name" value="AAA+_ATPase"/>
</dbReference>
<keyword evidence="17" id="KW-0131">Cell cycle</keyword>
<reference evidence="18" key="1">
    <citation type="submission" date="2017-07" db="EMBL/GenBank/DDBJ databases">
        <title>Novel pathways for hydrocarbon cycling and metabolic interdependencies in hydrothermal sediment communities.</title>
        <authorList>
            <person name="Dombrowski N."/>
            <person name="Seitz K."/>
            <person name="Teske A."/>
            <person name="Baker B."/>
        </authorList>
    </citation>
    <scope>NUCLEOTIDE SEQUENCE [LARGE SCALE GENOMIC DNA]</scope>
</reference>
<dbReference type="GO" id="GO:0006508">
    <property type="term" value="P:proteolysis"/>
    <property type="evidence" value="ECO:0007669"/>
    <property type="project" value="UniProtKB-KW"/>
</dbReference>
<keyword evidence="10 14" id="KW-1133">Transmembrane helix</keyword>
<proteinExistence type="inferred from homology"/>
<evidence type="ECO:0000256" key="10">
    <source>
        <dbReference type="ARBA" id="ARBA00022989"/>
    </source>
</evidence>
<dbReference type="Gene3D" id="1.20.58.760">
    <property type="entry name" value="Peptidase M41"/>
    <property type="match status" value="1"/>
</dbReference>
<evidence type="ECO:0000313" key="17">
    <source>
        <dbReference type="EMBL" id="OYV03284.1"/>
    </source>
</evidence>
<dbReference type="GO" id="GO:0030163">
    <property type="term" value="P:protein catabolic process"/>
    <property type="evidence" value="ECO:0007669"/>
    <property type="project" value="UniProtKB-UniRule"/>
</dbReference>
<evidence type="ECO:0000256" key="4">
    <source>
        <dbReference type="ARBA" id="ARBA00022692"/>
    </source>
</evidence>
<dbReference type="SUPFAM" id="SSF52540">
    <property type="entry name" value="P-loop containing nucleoside triphosphate hydrolases"/>
    <property type="match status" value="1"/>
</dbReference>
<dbReference type="CDD" id="cd19501">
    <property type="entry name" value="RecA-like_FtsH"/>
    <property type="match status" value="1"/>
</dbReference>
<dbReference type="Gene3D" id="3.40.50.300">
    <property type="entry name" value="P-loop containing nucleotide triphosphate hydrolases"/>
    <property type="match status" value="1"/>
</dbReference>
<evidence type="ECO:0000256" key="11">
    <source>
        <dbReference type="ARBA" id="ARBA00023049"/>
    </source>
</evidence>
<evidence type="ECO:0000256" key="9">
    <source>
        <dbReference type="ARBA" id="ARBA00022840"/>
    </source>
</evidence>
<dbReference type="Pfam" id="PF00004">
    <property type="entry name" value="AAA"/>
    <property type="match status" value="1"/>
</dbReference>
<evidence type="ECO:0000256" key="6">
    <source>
        <dbReference type="ARBA" id="ARBA00022741"/>
    </source>
</evidence>
<evidence type="ECO:0000256" key="14">
    <source>
        <dbReference type="HAMAP-Rule" id="MF_01458"/>
    </source>
</evidence>
<dbReference type="NCBIfam" id="TIGR01241">
    <property type="entry name" value="FtsH_fam"/>
    <property type="match status" value="1"/>
</dbReference>
<dbReference type="GO" id="GO:0004222">
    <property type="term" value="F:metalloendopeptidase activity"/>
    <property type="evidence" value="ECO:0007669"/>
    <property type="project" value="InterPro"/>
</dbReference>
<dbReference type="EMBL" id="NMUJ01000012">
    <property type="protein sequence ID" value="OYV03284.1"/>
    <property type="molecule type" value="Genomic_DNA"/>
</dbReference>
<feature type="binding site" evidence="14">
    <location>
        <position position="365"/>
    </location>
    <ligand>
        <name>Zn(2+)</name>
        <dbReference type="ChEBI" id="CHEBI:29105"/>
        <note>catalytic</note>
    </ligand>
</feature>
<dbReference type="GO" id="GO:0016887">
    <property type="term" value="F:ATP hydrolysis activity"/>
    <property type="evidence" value="ECO:0007669"/>
    <property type="project" value="UniProtKB-UniRule"/>
</dbReference>
<dbReference type="SMART" id="SM00382">
    <property type="entry name" value="AAA"/>
    <property type="match status" value="1"/>
</dbReference>
<dbReference type="InterPro" id="IPR000642">
    <property type="entry name" value="Peptidase_M41"/>
</dbReference>
<evidence type="ECO:0000256" key="3">
    <source>
        <dbReference type="ARBA" id="ARBA00022670"/>
    </source>
</evidence>
<dbReference type="PANTHER" id="PTHR23076">
    <property type="entry name" value="METALLOPROTEASE M41 FTSH"/>
    <property type="match status" value="1"/>
</dbReference>
<dbReference type="Pfam" id="PF17862">
    <property type="entry name" value="AAA_lid_3"/>
    <property type="match status" value="1"/>
</dbReference>
<dbReference type="PANTHER" id="PTHR23076:SF97">
    <property type="entry name" value="ATP-DEPENDENT ZINC METALLOPROTEASE YME1L1"/>
    <property type="match status" value="1"/>
</dbReference>
<comment type="cofactor">
    <cofactor evidence="14">
        <name>Zn(2+)</name>
        <dbReference type="ChEBI" id="CHEBI:29105"/>
    </cofactor>
    <text evidence="14">Binds 1 zinc ion per subunit.</text>
</comment>
<organism evidence="17 18">
    <name type="scientific">candidate division WOR-3 bacterium 4484_18</name>
    <dbReference type="NCBI Taxonomy" id="2020626"/>
    <lineage>
        <taxon>Bacteria</taxon>
        <taxon>Bacteria division WOR-3</taxon>
    </lineage>
</organism>
<feature type="binding site" evidence="14">
    <location>
        <begin position="139"/>
        <end position="146"/>
    </location>
    <ligand>
        <name>ATP</name>
        <dbReference type="ChEBI" id="CHEBI:30616"/>
    </ligand>
</feature>
<gene>
    <name evidence="14" type="primary">ftsH</name>
    <name evidence="17" type="ORF">CGW93_01665</name>
</gene>
<sequence>MVGDEGSPKKVSTAEVLLPFENKDVLVNELLAKGVEIRVKHRSSIWNSIWPILPFVLIVVFWVALFRMMQQGPQSAISFGKARAREVQSKDKVRRVTFDDVAGIDEAKEELREVIEFLRDPTKFKRLGARIPKGIILVGPPGTGKTLLAKAVAGEANVSFFSISGSDFVELFVGVGAARVRDLFARAKRNAPAIVFIDELDAVGRYRGAGIGGGHDEREQTLNALLVEMDGFDPNEGIIVIGATNRPDILDPALLRPGRFDRKIVVNLPDVNGREAILKVHTRNIPLGKDVDLKKLAQGTPGFSGADLANMVNEAALIAAKKGKGQVNMEDFEEARDKVIMGPERRSLAMSSKEKRMIAYHEAGHTLAALLLPEADPIHKVTIIPRGLALGTTQSLPTDDKHTFSREYILSKIGTLLAGRAAEKLVLNTVTTGAANDLEMATQLARKMVTEWGMSEKLGPVTFGKKEEHIFLGKEIGRPRDHSERIAEIIDDEIRNIIHEQEQRIEKLLREHLPVLHKIAEKLLEKETLTGEEIRKILEEYRRQN</sequence>
<keyword evidence="6 14" id="KW-0547">Nucleotide-binding</keyword>
<dbReference type="FunFam" id="1.10.8.60:FF:000001">
    <property type="entry name" value="ATP-dependent zinc metalloprotease FtsH"/>
    <property type="match status" value="1"/>
</dbReference>
<keyword evidence="14" id="KW-1003">Cell membrane</keyword>
<dbReference type="Pfam" id="PF01434">
    <property type="entry name" value="Peptidase_M41"/>
    <property type="match status" value="1"/>
</dbReference>
<evidence type="ECO:0000256" key="7">
    <source>
        <dbReference type="ARBA" id="ARBA00022801"/>
    </source>
</evidence>
<comment type="function">
    <text evidence="14">Acts as a processive, ATP-dependent zinc metallopeptidase for both cytoplasmic and membrane proteins. Plays a role in the quality control of integral membrane proteins.</text>
</comment>
<feature type="transmembrane region" description="Helical" evidence="14">
    <location>
        <begin position="48"/>
        <end position="69"/>
    </location>
</feature>
<name>A0A257LUI9_UNCW3</name>
<comment type="subunit">
    <text evidence="14">Homohexamer.</text>
</comment>
<dbReference type="InterPro" id="IPR037219">
    <property type="entry name" value="Peptidase_M41-like"/>
</dbReference>
<accession>A0A257LUI9</accession>
<dbReference type="InterPro" id="IPR041569">
    <property type="entry name" value="AAA_lid_3"/>
</dbReference>
<evidence type="ECO:0000256" key="8">
    <source>
        <dbReference type="ARBA" id="ARBA00022833"/>
    </source>
</evidence>
<comment type="similarity">
    <text evidence="2 14">In the C-terminal section; belongs to the peptidase M41 family.</text>
</comment>
<evidence type="ECO:0000256" key="5">
    <source>
        <dbReference type="ARBA" id="ARBA00022723"/>
    </source>
</evidence>
<comment type="subcellular location">
    <subcellularLocation>
        <location evidence="14">Cell membrane</location>
        <topology evidence="14">Multi-pass membrane protein</topology>
        <orientation evidence="14">Cytoplasmic side</orientation>
    </subcellularLocation>
    <subcellularLocation>
        <location evidence="1">Membrane</location>
    </subcellularLocation>
</comment>
<evidence type="ECO:0000259" key="16">
    <source>
        <dbReference type="SMART" id="SM00382"/>
    </source>
</evidence>
<keyword evidence="12 14" id="KW-0472">Membrane</keyword>
<dbReference type="EC" id="3.4.24.-" evidence="14"/>
<keyword evidence="17" id="KW-0132">Cell division</keyword>
<dbReference type="SUPFAM" id="SSF140990">
    <property type="entry name" value="FtsH protease domain-like"/>
    <property type="match status" value="1"/>
</dbReference>
<dbReference type="InterPro" id="IPR027417">
    <property type="entry name" value="P-loop_NTPase"/>
</dbReference>
<comment type="similarity">
    <text evidence="13 14">In the central section; belongs to the AAA ATPase family.</text>
</comment>
<feature type="active site" evidence="14">
    <location>
        <position position="362"/>
    </location>
</feature>
<keyword evidence="4 14" id="KW-0812">Transmembrane</keyword>
<evidence type="ECO:0000256" key="15">
    <source>
        <dbReference type="RuleBase" id="RU003651"/>
    </source>
</evidence>
<dbReference type="GO" id="GO:0008270">
    <property type="term" value="F:zinc ion binding"/>
    <property type="evidence" value="ECO:0007669"/>
    <property type="project" value="UniProtKB-UniRule"/>
</dbReference>